<dbReference type="InterPro" id="IPR041296">
    <property type="entry name" value="ISP3_C"/>
</dbReference>
<evidence type="ECO:0000313" key="3">
    <source>
        <dbReference type="EMBL" id="CAE8683306.1"/>
    </source>
</evidence>
<gene>
    <name evidence="2" type="ORF">PGLA1383_LOCUS22632</name>
    <name evidence="3" type="ORF">PGLA2088_LOCUS23391</name>
</gene>
<dbReference type="AlphaFoldDB" id="A0A813ETJ0"/>
<dbReference type="OrthoDB" id="442021at2759"/>
<proteinExistence type="predicted"/>
<reference evidence="2" key="1">
    <citation type="submission" date="2021-02" db="EMBL/GenBank/DDBJ databases">
        <authorList>
            <person name="Dougan E. K."/>
            <person name="Rhodes N."/>
            <person name="Thang M."/>
            <person name="Chan C."/>
        </authorList>
    </citation>
    <scope>NUCLEOTIDE SEQUENCE</scope>
</reference>
<protein>
    <recommendedName>
        <fullName evidence="1">ISP3 C-terminal domain-containing protein</fullName>
    </recommendedName>
</protein>
<keyword evidence="4" id="KW-1185">Reference proteome</keyword>
<sequence>VIADFTRKMVKGRSVMVLATTGSTIECIASLDRKLHFLSIQRAGKKDAKKRSIPLEEIEKVSVGTDLASESGLPLDEFCVCFMLKEGQAIAFRIEDIEERDTFALILSMFVDQRTQEVERKKLKEAQKKK</sequence>
<dbReference type="InterPro" id="IPR011993">
    <property type="entry name" value="PH-like_dom_sf"/>
</dbReference>
<dbReference type="Gene3D" id="2.30.29.30">
    <property type="entry name" value="Pleckstrin-homology domain (PH domain)/Phosphotyrosine-binding domain (PTB)"/>
    <property type="match status" value="1"/>
</dbReference>
<dbReference type="EMBL" id="CAJNNW010026180">
    <property type="protein sequence ID" value="CAE8683306.1"/>
    <property type="molecule type" value="Genomic_DNA"/>
</dbReference>
<dbReference type="EMBL" id="CAJNNV010016491">
    <property type="protein sequence ID" value="CAE8604472.1"/>
    <property type="molecule type" value="Genomic_DNA"/>
</dbReference>
<feature type="domain" description="ISP3 C-terminal" evidence="1">
    <location>
        <begin position="4"/>
        <end position="108"/>
    </location>
</feature>
<dbReference type="Proteomes" id="UP000626109">
    <property type="component" value="Unassembled WGS sequence"/>
</dbReference>
<dbReference type="Proteomes" id="UP000654075">
    <property type="component" value="Unassembled WGS sequence"/>
</dbReference>
<evidence type="ECO:0000313" key="4">
    <source>
        <dbReference type="Proteomes" id="UP000654075"/>
    </source>
</evidence>
<accession>A0A813ETJ0</accession>
<dbReference type="Pfam" id="PF18045">
    <property type="entry name" value="ISP3_C"/>
    <property type="match status" value="1"/>
</dbReference>
<evidence type="ECO:0000313" key="2">
    <source>
        <dbReference type="EMBL" id="CAE8604472.1"/>
    </source>
</evidence>
<comment type="caution">
    <text evidence="2">The sequence shown here is derived from an EMBL/GenBank/DDBJ whole genome shotgun (WGS) entry which is preliminary data.</text>
</comment>
<evidence type="ECO:0000259" key="1">
    <source>
        <dbReference type="Pfam" id="PF18045"/>
    </source>
</evidence>
<feature type="non-terminal residue" evidence="2">
    <location>
        <position position="130"/>
    </location>
</feature>
<organism evidence="2 4">
    <name type="scientific">Polarella glacialis</name>
    <name type="common">Dinoflagellate</name>
    <dbReference type="NCBI Taxonomy" id="89957"/>
    <lineage>
        <taxon>Eukaryota</taxon>
        <taxon>Sar</taxon>
        <taxon>Alveolata</taxon>
        <taxon>Dinophyceae</taxon>
        <taxon>Suessiales</taxon>
        <taxon>Suessiaceae</taxon>
        <taxon>Polarella</taxon>
    </lineage>
</organism>
<name>A0A813ETJ0_POLGL</name>